<dbReference type="Pfam" id="PF07874">
    <property type="entry name" value="DUF1660"/>
    <property type="match status" value="1"/>
</dbReference>
<proteinExistence type="predicted"/>
<dbReference type="EMBL" id="QAON01000004">
    <property type="protein sequence ID" value="PTQ90163.1"/>
    <property type="molecule type" value="Genomic_DNA"/>
</dbReference>
<dbReference type="InterPro" id="IPR012455">
    <property type="entry name" value="DUF1660"/>
</dbReference>
<sequence length="69" mass="7843">MMSRRQEKINKLLCKVFGHQLIDGVKYHNHATRGSSKICQRCGFYEVVLADDEQHLSTSSPDTHAQAVK</sequence>
<protein>
    <submittedName>
        <fullName evidence="1">Prophage protein DUF1660</fullName>
    </submittedName>
</protein>
<keyword evidence="2" id="KW-1185">Reference proteome</keyword>
<gene>
    <name evidence="1" type="ORF">C8N29_104208</name>
</gene>
<name>A0A2T5J1C2_9GAMM</name>
<reference evidence="1 2" key="1">
    <citation type="submission" date="2018-04" db="EMBL/GenBank/DDBJ databases">
        <title>Genomic Encyclopedia of Archaeal and Bacterial Type Strains, Phase II (KMG-II): from individual species to whole genera.</title>
        <authorList>
            <person name="Goeker M."/>
        </authorList>
    </citation>
    <scope>NUCLEOTIDE SEQUENCE [LARGE SCALE GENOMIC DNA]</scope>
    <source>
        <strain evidence="1 2">DSM 5822</strain>
    </source>
</reference>
<dbReference type="Proteomes" id="UP000244223">
    <property type="component" value="Unassembled WGS sequence"/>
</dbReference>
<dbReference type="AlphaFoldDB" id="A0A2T5J1C2"/>
<accession>A0A2T5J1C2</accession>
<organism evidence="1 2">
    <name type="scientific">Agitococcus lubricus</name>
    <dbReference type="NCBI Taxonomy" id="1077255"/>
    <lineage>
        <taxon>Bacteria</taxon>
        <taxon>Pseudomonadati</taxon>
        <taxon>Pseudomonadota</taxon>
        <taxon>Gammaproteobacteria</taxon>
        <taxon>Moraxellales</taxon>
        <taxon>Moraxellaceae</taxon>
        <taxon>Agitococcus</taxon>
    </lineage>
</organism>
<dbReference type="RefSeq" id="WP_107865158.1">
    <property type="nucleotide sequence ID" value="NZ_QAON01000004.1"/>
</dbReference>
<comment type="caution">
    <text evidence="1">The sequence shown here is derived from an EMBL/GenBank/DDBJ whole genome shotgun (WGS) entry which is preliminary data.</text>
</comment>
<evidence type="ECO:0000313" key="2">
    <source>
        <dbReference type="Proteomes" id="UP000244223"/>
    </source>
</evidence>
<evidence type="ECO:0000313" key="1">
    <source>
        <dbReference type="EMBL" id="PTQ90163.1"/>
    </source>
</evidence>
<dbReference type="OrthoDB" id="9924653at2"/>